<accession>A0A418R2X1</accession>
<dbReference type="Proteomes" id="UP000284250">
    <property type="component" value="Unassembled WGS sequence"/>
</dbReference>
<proteinExistence type="predicted"/>
<gene>
    <name evidence="2" type="ORF">D0T11_06285</name>
</gene>
<evidence type="ECO:0000313" key="3">
    <source>
        <dbReference type="Proteomes" id="UP000284250"/>
    </source>
</evidence>
<reference evidence="2 3" key="2">
    <citation type="submission" date="2019-01" db="EMBL/GenBank/DDBJ databases">
        <title>Hymenobacter humicola sp. nov., isolated from soils in Antarctica.</title>
        <authorList>
            <person name="Sedlacek I."/>
            <person name="Holochova P."/>
            <person name="Kralova S."/>
            <person name="Pantucek R."/>
            <person name="Stankova E."/>
            <person name="Vrbovska V."/>
            <person name="Kristofova L."/>
            <person name="Svec P."/>
            <person name="Busse H.-J."/>
        </authorList>
    </citation>
    <scope>NUCLEOTIDE SEQUENCE [LARGE SCALE GENOMIC DNA]</scope>
    <source>
        <strain evidence="2 3">CCM 8852</strain>
    </source>
</reference>
<dbReference type="AlphaFoldDB" id="A0A418R2X1"/>
<keyword evidence="3" id="KW-1185">Reference proteome</keyword>
<evidence type="ECO:0000313" key="2">
    <source>
        <dbReference type="EMBL" id="RIY11765.1"/>
    </source>
</evidence>
<name>A0A418R2X1_9BACT</name>
<organism evidence="2 3">
    <name type="scientific">Hymenobacter rubripertinctus</name>
    <dbReference type="NCBI Taxonomy" id="2029981"/>
    <lineage>
        <taxon>Bacteria</taxon>
        <taxon>Pseudomonadati</taxon>
        <taxon>Bacteroidota</taxon>
        <taxon>Cytophagia</taxon>
        <taxon>Cytophagales</taxon>
        <taxon>Hymenobacteraceae</taxon>
        <taxon>Hymenobacter</taxon>
    </lineage>
</organism>
<feature type="region of interest" description="Disordered" evidence="1">
    <location>
        <begin position="215"/>
        <end position="246"/>
    </location>
</feature>
<comment type="caution">
    <text evidence="2">The sequence shown here is derived from an EMBL/GenBank/DDBJ whole genome shotgun (WGS) entry which is preliminary data.</text>
</comment>
<evidence type="ECO:0000256" key="1">
    <source>
        <dbReference type="SAM" id="MobiDB-lite"/>
    </source>
</evidence>
<dbReference type="EMBL" id="QYCN01000007">
    <property type="protein sequence ID" value="RIY11765.1"/>
    <property type="molecule type" value="Genomic_DNA"/>
</dbReference>
<sequence length="246" mass="27099">MQRFAATPRSFRPAHGLALAAGLRLSYPVSPRWALEAFQAVTDLQPGVRYRIPNSSSSSGVGIGALLQTGLAVRRLTLWQISPRLSLDAALMAAYAWLARPYQNNYLSSWGAQQPQPTFSHPVAEWRNQQRHRTAVVVGSEARVRYALDATHSLLLSLGYCQGLRTLVESRTQQLAYLNANGQVQQGGFVLRNRGSYATVQLGYGWQLGHPANRATTHTPRYGRMPASSATPEPEAPPVYFEPAEE</sequence>
<protein>
    <submittedName>
        <fullName evidence="2">Uncharacterized protein</fullName>
    </submittedName>
</protein>
<reference evidence="2 3" key="1">
    <citation type="submission" date="2018-09" db="EMBL/GenBank/DDBJ databases">
        <authorList>
            <person name="Zeman M."/>
            <person name="Pardy F."/>
        </authorList>
    </citation>
    <scope>NUCLEOTIDE SEQUENCE [LARGE SCALE GENOMIC DNA]</scope>
    <source>
        <strain evidence="2 3">CCM 8852</strain>
    </source>
</reference>